<evidence type="ECO:0000259" key="2">
    <source>
        <dbReference type="PROSITE" id="PS50110"/>
    </source>
</evidence>
<evidence type="ECO:0000313" key="4">
    <source>
        <dbReference type="EMBL" id="GEK91814.1"/>
    </source>
</evidence>
<dbReference type="InterPro" id="IPR001789">
    <property type="entry name" value="Sig_transdc_resp-reg_receiver"/>
</dbReference>
<dbReference type="Proteomes" id="UP000321662">
    <property type="component" value="Unassembled WGS sequence"/>
</dbReference>
<dbReference type="PROSITE" id="PS50930">
    <property type="entry name" value="HTH_LYTTR"/>
    <property type="match status" value="1"/>
</dbReference>
<dbReference type="Gene3D" id="2.40.50.1020">
    <property type="entry name" value="LytTr DNA-binding domain"/>
    <property type="match status" value="1"/>
</dbReference>
<dbReference type="Pfam" id="PF00072">
    <property type="entry name" value="Response_reg"/>
    <property type="match status" value="1"/>
</dbReference>
<dbReference type="SMART" id="SM00850">
    <property type="entry name" value="LytTR"/>
    <property type="match status" value="1"/>
</dbReference>
<reference evidence="4 5" key="1">
    <citation type="submission" date="2019-07" db="EMBL/GenBank/DDBJ databases">
        <title>Whole genome shotgun sequence of Alkalibacterium kapii NBRC 103247.</title>
        <authorList>
            <person name="Hosoyama A."/>
            <person name="Uohara A."/>
            <person name="Ohji S."/>
            <person name="Ichikawa N."/>
        </authorList>
    </citation>
    <scope>NUCLEOTIDE SEQUENCE [LARGE SCALE GENOMIC DNA]</scope>
    <source>
        <strain evidence="4 5">NBRC 103247</strain>
    </source>
</reference>
<comment type="caution">
    <text evidence="4">The sequence shown here is derived from an EMBL/GenBank/DDBJ whole genome shotgun (WGS) entry which is preliminary data.</text>
</comment>
<dbReference type="InterPro" id="IPR011006">
    <property type="entry name" value="CheY-like_superfamily"/>
</dbReference>
<proteinExistence type="predicted"/>
<evidence type="ECO:0000259" key="3">
    <source>
        <dbReference type="PROSITE" id="PS50930"/>
    </source>
</evidence>
<accession>A0A511AUK1</accession>
<keyword evidence="1" id="KW-0597">Phosphoprotein</keyword>
<evidence type="ECO:0000313" key="5">
    <source>
        <dbReference type="Proteomes" id="UP000321662"/>
    </source>
</evidence>
<dbReference type="EMBL" id="BJUY01000020">
    <property type="protein sequence ID" value="GEK91814.1"/>
    <property type="molecule type" value="Genomic_DNA"/>
</dbReference>
<dbReference type="PANTHER" id="PTHR37299:SF1">
    <property type="entry name" value="STAGE 0 SPORULATION PROTEIN A HOMOLOG"/>
    <property type="match status" value="1"/>
</dbReference>
<dbReference type="Pfam" id="PF04397">
    <property type="entry name" value="LytTR"/>
    <property type="match status" value="1"/>
</dbReference>
<organism evidence="4 5">
    <name type="scientific">Alkalibacterium kapii</name>
    <dbReference type="NCBI Taxonomy" id="426704"/>
    <lineage>
        <taxon>Bacteria</taxon>
        <taxon>Bacillati</taxon>
        <taxon>Bacillota</taxon>
        <taxon>Bacilli</taxon>
        <taxon>Lactobacillales</taxon>
        <taxon>Carnobacteriaceae</taxon>
        <taxon>Alkalibacterium</taxon>
    </lineage>
</organism>
<sequence>MSKNIHIAVVDDETIQLDTMISLITQAAKKVNLISNISAFSSGESFLFELEDQPDMDMVFLDIEMKQVDGLKVAKKIREKNQQMTIVFATAYTEYAVQGYDVQALDYLLKPIKVGDVVRVLKRHLDRKPFARKTITIETQGEISKIDQEEILYIEVNRRECAIHLKDKILTVNETLKELADRLSNDFIQTHRSYLINVAHINRLISKDAELSNGEQVPVSRRLIKDVQERFIAYHKETVFYND</sequence>
<feature type="domain" description="Response regulatory" evidence="2">
    <location>
        <begin position="6"/>
        <end position="125"/>
    </location>
</feature>
<feature type="domain" description="HTH LytTR-type" evidence="3">
    <location>
        <begin position="135"/>
        <end position="233"/>
    </location>
</feature>
<dbReference type="OrthoDB" id="9809318at2"/>
<dbReference type="SUPFAM" id="SSF52172">
    <property type="entry name" value="CheY-like"/>
    <property type="match status" value="1"/>
</dbReference>
<dbReference type="PANTHER" id="PTHR37299">
    <property type="entry name" value="TRANSCRIPTIONAL REGULATOR-RELATED"/>
    <property type="match status" value="1"/>
</dbReference>
<evidence type="ECO:0000256" key="1">
    <source>
        <dbReference type="PROSITE-ProRule" id="PRU00169"/>
    </source>
</evidence>
<protein>
    <submittedName>
        <fullName evidence="4">DNA-binding response regulator</fullName>
    </submittedName>
</protein>
<dbReference type="Gene3D" id="3.40.50.2300">
    <property type="match status" value="1"/>
</dbReference>
<dbReference type="SMART" id="SM00448">
    <property type="entry name" value="REC"/>
    <property type="match status" value="1"/>
</dbReference>
<keyword evidence="5" id="KW-1185">Reference proteome</keyword>
<dbReference type="InterPro" id="IPR046947">
    <property type="entry name" value="LytR-like"/>
</dbReference>
<dbReference type="GO" id="GO:0003677">
    <property type="term" value="F:DNA binding"/>
    <property type="evidence" value="ECO:0007669"/>
    <property type="project" value="UniProtKB-KW"/>
</dbReference>
<dbReference type="InterPro" id="IPR007492">
    <property type="entry name" value="LytTR_DNA-bd_dom"/>
</dbReference>
<dbReference type="PROSITE" id="PS50110">
    <property type="entry name" value="RESPONSE_REGULATORY"/>
    <property type="match status" value="1"/>
</dbReference>
<dbReference type="RefSeq" id="WP_146924631.1">
    <property type="nucleotide sequence ID" value="NZ_BJUY01000020.1"/>
</dbReference>
<name>A0A511AUK1_9LACT</name>
<gene>
    <name evidence="4" type="ORF">AKA01nite_14360</name>
</gene>
<keyword evidence="4" id="KW-0238">DNA-binding</keyword>
<dbReference type="AlphaFoldDB" id="A0A511AUK1"/>
<feature type="modified residue" description="4-aspartylphosphate" evidence="1">
    <location>
        <position position="62"/>
    </location>
</feature>
<dbReference type="GO" id="GO:0000156">
    <property type="term" value="F:phosphorelay response regulator activity"/>
    <property type="evidence" value="ECO:0007669"/>
    <property type="project" value="InterPro"/>
</dbReference>